<dbReference type="PANTHER" id="PTHR34227:SF1">
    <property type="entry name" value="DIMETHYL SULFOXIDE REDUCTASE CHAPERONE-RELATED"/>
    <property type="match status" value="1"/>
</dbReference>
<dbReference type="HOGENOM" id="CLU_077650_0_2_7"/>
<dbReference type="eggNOG" id="COG3381">
    <property type="taxonomic scope" value="Bacteria"/>
</dbReference>
<dbReference type="KEGG" id="glo:Glov_1147"/>
<dbReference type="InterPro" id="IPR020945">
    <property type="entry name" value="DMSO/NO3_reduct_chaperone"/>
</dbReference>
<dbReference type="InterPro" id="IPR036411">
    <property type="entry name" value="TorD-like_sf"/>
</dbReference>
<organism evidence="2 3">
    <name type="scientific">Trichlorobacter lovleyi (strain ATCC BAA-1151 / DSM 17278 / SZ)</name>
    <name type="common">Geobacter lovleyi</name>
    <dbReference type="NCBI Taxonomy" id="398767"/>
    <lineage>
        <taxon>Bacteria</taxon>
        <taxon>Pseudomonadati</taxon>
        <taxon>Thermodesulfobacteriota</taxon>
        <taxon>Desulfuromonadia</taxon>
        <taxon>Geobacterales</taxon>
        <taxon>Geobacteraceae</taxon>
        <taxon>Trichlorobacter</taxon>
    </lineage>
</organism>
<proteinExistence type="predicted"/>
<reference evidence="2 3" key="1">
    <citation type="submission" date="2008-05" db="EMBL/GenBank/DDBJ databases">
        <title>Complete sequence of chromosome of Geobacter lovleyi SZ.</title>
        <authorList>
            <consortium name="US DOE Joint Genome Institute"/>
            <person name="Lucas S."/>
            <person name="Copeland A."/>
            <person name="Lapidus A."/>
            <person name="Glavina del Rio T."/>
            <person name="Dalin E."/>
            <person name="Tice H."/>
            <person name="Bruce D."/>
            <person name="Goodwin L."/>
            <person name="Pitluck S."/>
            <person name="Chertkov O."/>
            <person name="Meincke L."/>
            <person name="Brettin T."/>
            <person name="Detter J.C."/>
            <person name="Han C."/>
            <person name="Tapia R."/>
            <person name="Kuske C.R."/>
            <person name="Schmutz J."/>
            <person name="Larimer F."/>
            <person name="Land M."/>
            <person name="Hauser L."/>
            <person name="Kyrpides N."/>
            <person name="Mikhailova N."/>
            <person name="Sung Y."/>
            <person name="Fletcher K.E."/>
            <person name="Ritalahti K.M."/>
            <person name="Loeffler F.E."/>
            <person name="Richardson P."/>
        </authorList>
    </citation>
    <scope>NUCLEOTIDE SEQUENCE [LARGE SCALE GENOMIC DNA]</scope>
    <source>
        <strain evidence="3">ATCC BAA-1151 / DSM 17278 / SZ</strain>
    </source>
</reference>
<keyword evidence="3" id="KW-1185">Reference proteome</keyword>
<dbReference type="EMBL" id="CP001089">
    <property type="protein sequence ID" value="ACD94869.1"/>
    <property type="molecule type" value="Genomic_DNA"/>
</dbReference>
<sequence>MPEQTATTCREDSYRLLAACYYSPSQALLEENCCISLAGLLSDMVPDAAASAAEAAELLHKISLDELVVEHSRLFMGPFKLVAPPYGSVWLDEQKSVMGDSTAKVAAFYHANGLHLADDFHELPDHFAVELEFMSYMAFKQREAAAAGDTPEADRLRDLQRQFLGTFLLPWLGPFTDTIIEDAEAPFYQAIARCTAAFVTADARNLNAAAHV</sequence>
<dbReference type="STRING" id="398767.Glov_1147"/>
<dbReference type="PANTHER" id="PTHR34227">
    <property type="entry name" value="CHAPERONE PROTEIN YCDY"/>
    <property type="match status" value="1"/>
</dbReference>
<accession>B3E6P4</accession>
<dbReference type="SUPFAM" id="SSF89155">
    <property type="entry name" value="TorD-like"/>
    <property type="match status" value="1"/>
</dbReference>
<dbReference type="RefSeq" id="WP_012469218.1">
    <property type="nucleotide sequence ID" value="NC_010814.1"/>
</dbReference>
<dbReference type="Gene3D" id="1.10.3480.10">
    <property type="entry name" value="TorD-like"/>
    <property type="match status" value="1"/>
</dbReference>
<evidence type="ECO:0000256" key="1">
    <source>
        <dbReference type="ARBA" id="ARBA00023186"/>
    </source>
</evidence>
<dbReference type="OrthoDB" id="13061at2"/>
<dbReference type="Proteomes" id="UP000002420">
    <property type="component" value="Chromosome"/>
</dbReference>
<evidence type="ECO:0000313" key="3">
    <source>
        <dbReference type="Proteomes" id="UP000002420"/>
    </source>
</evidence>
<dbReference type="Pfam" id="PF02613">
    <property type="entry name" value="Nitrate_red_del"/>
    <property type="match status" value="1"/>
</dbReference>
<dbReference type="InterPro" id="IPR050289">
    <property type="entry name" value="TorD/DmsD_chaperones"/>
</dbReference>
<evidence type="ECO:0000313" key="2">
    <source>
        <dbReference type="EMBL" id="ACD94869.1"/>
    </source>
</evidence>
<keyword evidence="1" id="KW-0143">Chaperone</keyword>
<gene>
    <name evidence="2" type="ordered locus">Glov_1147</name>
</gene>
<dbReference type="AlphaFoldDB" id="B3E6P4"/>
<name>B3E6P4_TRIL1</name>
<protein>
    <submittedName>
        <fullName evidence="2">Cytoplasmic chaperone TorD family protein</fullName>
    </submittedName>
</protein>